<dbReference type="GO" id="GO:0000724">
    <property type="term" value="P:double-strand break repair via homologous recombination"/>
    <property type="evidence" value="ECO:0007669"/>
    <property type="project" value="TreeGrafter"/>
</dbReference>
<organism evidence="1">
    <name type="scientific">Fagus sylvatica</name>
    <name type="common">Beechnut</name>
    <dbReference type="NCBI Taxonomy" id="28930"/>
    <lineage>
        <taxon>Eukaryota</taxon>
        <taxon>Viridiplantae</taxon>
        <taxon>Streptophyta</taxon>
        <taxon>Embryophyta</taxon>
        <taxon>Tracheophyta</taxon>
        <taxon>Spermatophyta</taxon>
        <taxon>Magnoliopsida</taxon>
        <taxon>eudicotyledons</taxon>
        <taxon>Gunneridae</taxon>
        <taxon>Pentapetalae</taxon>
        <taxon>rosids</taxon>
        <taxon>fabids</taxon>
        <taxon>Fagales</taxon>
        <taxon>Fagaceae</taxon>
        <taxon>Fagus</taxon>
    </lineage>
</organism>
<evidence type="ECO:0000313" key="1">
    <source>
        <dbReference type="EMBL" id="SPD19230.1"/>
    </source>
</evidence>
<proteinExistence type="predicted"/>
<dbReference type="GO" id="GO:0003697">
    <property type="term" value="F:single-stranded DNA binding"/>
    <property type="evidence" value="ECO:0007669"/>
    <property type="project" value="TreeGrafter"/>
</dbReference>
<dbReference type="GO" id="GO:0097196">
    <property type="term" value="C:Shu complex"/>
    <property type="evidence" value="ECO:0007669"/>
    <property type="project" value="TreeGrafter"/>
</dbReference>
<sequence>MKYVDDDEGIKNYFAAFHLHDTFPAAVVVDDFGDFFEERSCQEKYNNPRGRDLAMVRTLALCHNAVNHANKTMPCKLLLSDTHHGDSPRLLFIYKRWVPTIFTIKGDGSGSFILKSNGNSGSGSSVRIRTAKYSIALQYLILEGIMEDSEHCL</sequence>
<gene>
    <name evidence="1" type="ORF">FSB_LOCUS47112</name>
</gene>
<dbReference type="EMBL" id="OIVN01004779">
    <property type="protein sequence ID" value="SPD19230.1"/>
    <property type="molecule type" value="Genomic_DNA"/>
</dbReference>
<dbReference type="PANTHER" id="PTHR28653">
    <property type="match status" value="1"/>
</dbReference>
<reference evidence="1" key="1">
    <citation type="submission" date="2018-02" db="EMBL/GenBank/DDBJ databases">
        <authorList>
            <person name="Cohen D.B."/>
            <person name="Kent A.D."/>
        </authorList>
    </citation>
    <scope>NUCLEOTIDE SEQUENCE</scope>
</reference>
<dbReference type="AlphaFoldDB" id="A0A2N9I5B7"/>
<accession>A0A2N9I5B7</accession>
<protein>
    <submittedName>
        <fullName evidence="1">Uncharacterized protein</fullName>
    </submittedName>
</protein>
<dbReference type="PANTHER" id="PTHR28653:SF1">
    <property type="entry name" value="ATPASE SWSAP1"/>
    <property type="match status" value="1"/>
</dbReference>
<name>A0A2N9I5B7_FAGSY</name>